<keyword evidence="1" id="KW-0472">Membrane</keyword>
<dbReference type="AlphaFoldDB" id="A0A4S3ZX96"/>
<organism evidence="2 3">
    <name type="scientific">Flavobacterium supellecticarium</name>
    <dbReference type="NCBI Taxonomy" id="2565924"/>
    <lineage>
        <taxon>Bacteria</taxon>
        <taxon>Pseudomonadati</taxon>
        <taxon>Bacteroidota</taxon>
        <taxon>Flavobacteriia</taxon>
        <taxon>Flavobacteriales</taxon>
        <taxon>Flavobacteriaceae</taxon>
        <taxon>Flavobacterium</taxon>
    </lineage>
</organism>
<keyword evidence="3" id="KW-1185">Reference proteome</keyword>
<name>A0A4S3ZX96_9FLAO</name>
<protein>
    <submittedName>
        <fullName evidence="2">Uncharacterized protein</fullName>
    </submittedName>
</protein>
<dbReference type="EMBL" id="SSNZ01000003">
    <property type="protein sequence ID" value="THF50441.1"/>
    <property type="molecule type" value="Genomic_DNA"/>
</dbReference>
<feature type="transmembrane region" description="Helical" evidence="1">
    <location>
        <begin position="122"/>
        <end position="140"/>
    </location>
</feature>
<feature type="transmembrane region" description="Helical" evidence="1">
    <location>
        <begin position="40"/>
        <end position="59"/>
    </location>
</feature>
<reference evidence="2 3" key="1">
    <citation type="submission" date="2019-04" db="EMBL/GenBank/DDBJ databases">
        <title>Flavobacterium sp. nov. isolated from construction timber.</title>
        <authorList>
            <person name="Lin S.-Y."/>
            <person name="Chang C.-T."/>
            <person name="Young C.-C."/>
        </authorList>
    </citation>
    <scope>NUCLEOTIDE SEQUENCE [LARGE SCALE GENOMIC DNA]</scope>
    <source>
        <strain evidence="2 3">CC-CTC003</strain>
    </source>
</reference>
<comment type="caution">
    <text evidence="2">The sequence shown here is derived from an EMBL/GenBank/DDBJ whole genome shotgun (WGS) entry which is preliminary data.</text>
</comment>
<evidence type="ECO:0000256" key="1">
    <source>
        <dbReference type="SAM" id="Phobius"/>
    </source>
</evidence>
<keyword evidence="1" id="KW-1133">Transmembrane helix</keyword>
<feature type="transmembrane region" description="Helical" evidence="1">
    <location>
        <begin position="65"/>
        <end position="85"/>
    </location>
</feature>
<gene>
    <name evidence="2" type="ORF">E6C50_09435</name>
</gene>
<feature type="transmembrane region" description="Helical" evidence="1">
    <location>
        <begin position="152"/>
        <end position="169"/>
    </location>
</feature>
<accession>A0A4S3ZX96</accession>
<sequence length="197" mass="22670">MKAFDNLKEIWQQQSTGALPDVTVIINKAKKEQQSMTRKIGIQVIILMLTVIFLAWLVSSFPFKMATTFMGIGLMFASIFGYSALRLLMVRKLQKTDLTASPQIALQQIREFYNFQQKVNTMYTLIYYIVMNIAFGLYAIEVADPLSIASKIIFLTLYVAWMLIAYFIIGKRQIRKEHAKTESIITALKEIEANYEK</sequence>
<dbReference type="Proteomes" id="UP000307507">
    <property type="component" value="Unassembled WGS sequence"/>
</dbReference>
<dbReference type="RefSeq" id="WP_136402987.1">
    <property type="nucleotide sequence ID" value="NZ_SSNZ01000003.1"/>
</dbReference>
<evidence type="ECO:0000313" key="2">
    <source>
        <dbReference type="EMBL" id="THF50441.1"/>
    </source>
</evidence>
<keyword evidence="1" id="KW-0812">Transmembrane</keyword>
<evidence type="ECO:0000313" key="3">
    <source>
        <dbReference type="Proteomes" id="UP000307507"/>
    </source>
</evidence>
<dbReference type="OrthoDB" id="794917at2"/>
<proteinExistence type="predicted"/>